<keyword evidence="2" id="KW-1185">Reference proteome</keyword>
<protein>
    <submittedName>
        <fullName evidence="1">Uncharacterized protein</fullName>
    </submittedName>
</protein>
<evidence type="ECO:0000313" key="1">
    <source>
        <dbReference type="EMBL" id="XFO65413.1"/>
    </source>
</evidence>
<proteinExistence type="predicted"/>
<dbReference type="RefSeq" id="WP_094603465.1">
    <property type="nucleotide sequence ID" value="NZ_CP155573.1"/>
</dbReference>
<organism evidence="1 2">
    <name type="scientific">Sporomusa silvacetica DSM 10669</name>
    <dbReference type="NCBI Taxonomy" id="1123289"/>
    <lineage>
        <taxon>Bacteria</taxon>
        <taxon>Bacillati</taxon>
        <taxon>Bacillota</taxon>
        <taxon>Negativicutes</taxon>
        <taxon>Selenomonadales</taxon>
        <taxon>Sporomusaceae</taxon>
        <taxon>Sporomusa</taxon>
    </lineage>
</organism>
<evidence type="ECO:0000313" key="2">
    <source>
        <dbReference type="Proteomes" id="UP000216752"/>
    </source>
</evidence>
<name>A0ABZ3IJ81_9FIRM</name>
<accession>A0ABZ3IJ81</accession>
<dbReference type="EMBL" id="CP155573">
    <property type="protein sequence ID" value="XFO65413.1"/>
    <property type="molecule type" value="Genomic_DNA"/>
</dbReference>
<sequence length="90" mass="9860">MALQKTIALSSGLTADNAYIRIDTVSGYKGQITISVNSYVSQAEFTGGQGYLEQKMYLFVPSVADDALNFIKQGYVYLKTLTEFVDAVDC</sequence>
<gene>
    <name evidence="1" type="ORF">SPSIL_015230</name>
</gene>
<dbReference type="Proteomes" id="UP000216752">
    <property type="component" value="Chromosome"/>
</dbReference>
<reference evidence="1" key="1">
    <citation type="submission" date="2024-05" db="EMBL/GenBank/DDBJ databases">
        <title>Isolation and characterization of Sporomusa carbonis sp. nov., a carboxydotrophic hydrogenogen in the genus of Sporomusa isolated from a charcoal burning pile.</title>
        <authorList>
            <person name="Boeer T."/>
            <person name="Rosenbaum F."/>
            <person name="Eysell L."/>
            <person name="Mueller V."/>
            <person name="Daniel R."/>
            <person name="Poehlein A."/>
        </authorList>
    </citation>
    <scope>NUCLEOTIDE SEQUENCE [LARGE SCALE GENOMIC DNA]</scope>
    <source>
        <strain evidence="1">DSM 10669</strain>
    </source>
</reference>